<sequence length="253" mass="28666">MERREEEEAYEPESRRMSGLMMAVLGGIIISAFVLLVLLLVSESYMTMPAKCLPLEDPKLAEKVGDSTRQCFEKDTNLRVDRDKPSEEKDQACDEMTPNEYRASVRVQVITDRTGYGKTVLVPETTIYDSAFERWHINGTKQMAWAMTYCLCPGCNGIHPGVCEECTPRTPGCDVEPPEFDCWVRIRRSEAGFPIFNIGVTKVRFEKFRAERNDAFLISLIFFIVLFGLLLIAGFFLGLPAKLFGNSDKSYTP</sequence>
<name>L1J7B5_GUITC</name>
<evidence type="ECO:0000313" key="3">
    <source>
        <dbReference type="EnsemblProtists" id="EKX44406"/>
    </source>
</evidence>
<reference evidence="3" key="3">
    <citation type="submission" date="2016-03" db="UniProtKB">
        <authorList>
            <consortium name="EnsemblProtists"/>
        </authorList>
    </citation>
    <scope>IDENTIFICATION</scope>
</reference>
<keyword evidence="1" id="KW-0472">Membrane</keyword>
<gene>
    <name evidence="2" type="ORF">GUITHDRAFT_163544</name>
</gene>
<dbReference type="PaxDb" id="55529-EKX44406"/>
<dbReference type="KEGG" id="gtt:GUITHDRAFT_163544"/>
<reference evidence="2 4" key="1">
    <citation type="journal article" date="2012" name="Nature">
        <title>Algal genomes reveal evolutionary mosaicism and the fate of nucleomorphs.</title>
        <authorList>
            <consortium name="DOE Joint Genome Institute"/>
            <person name="Curtis B.A."/>
            <person name="Tanifuji G."/>
            <person name="Burki F."/>
            <person name="Gruber A."/>
            <person name="Irimia M."/>
            <person name="Maruyama S."/>
            <person name="Arias M.C."/>
            <person name="Ball S.G."/>
            <person name="Gile G.H."/>
            <person name="Hirakawa Y."/>
            <person name="Hopkins J.F."/>
            <person name="Kuo A."/>
            <person name="Rensing S.A."/>
            <person name="Schmutz J."/>
            <person name="Symeonidi A."/>
            <person name="Elias M."/>
            <person name="Eveleigh R.J."/>
            <person name="Herman E.K."/>
            <person name="Klute M.J."/>
            <person name="Nakayama T."/>
            <person name="Obornik M."/>
            <person name="Reyes-Prieto A."/>
            <person name="Armbrust E.V."/>
            <person name="Aves S.J."/>
            <person name="Beiko R.G."/>
            <person name="Coutinho P."/>
            <person name="Dacks J.B."/>
            <person name="Durnford D.G."/>
            <person name="Fast N.M."/>
            <person name="Green B.R."/>
            <person name="Grisdale C.J."/>
            <person name="Hempel F."/>
            <person name="Henrissat B."/>
            <person name="Hoppner M.P."/>
            <person name="Ishida K."/>
            <person name="Kim E."/>
            <person name="Koreny L."/>
            <person name="Kroth P.G."/>
            <person name="Liu Y."/>
            <person name="Malik S.B."/>
            <person name="Maier U.G."/>
            <person name="McRose D."/>
            <person name="Mock T."/>
            <person name="Neilson J.A."/>
            <person name="Onodera N.T."/>
            <person name="Poole A.M."/>
            <person name="Pritham E.J."/>
            <person name="Richards T.A."/>
            <person name="Rocap G."/>
            <person name="Roy S.W."/>
            <person name="Sarai C."/>
            <person name="Schaack S."/>
            <person name="Shirato S."/>
            <person name="Slamovits C.H."/>
            <person name="Spencer D.F."/>
            <person name="Suzuki S."/>
            <person name="Worden A.Z."/>
            <person name="Zauner S."/>
            <person name="Barry K."/>
            <person name="Bell C."/>
            <person name="Bharti A.K."/>
            <person name="Crow J.A."/>
            <person name="Grimwood J."/>
            <person name="Kramer R."/>
            <person name="Lindquist E."/>
            <person name="Lucas S."/>
            <person name="Salamov A."/>
            <person name="McFadden G.I."/>
            <person name="Lane C.E."/>
            <person name="Keeling P.J."/>
            <person name="Gray M.W."/>
            <person name="Grigoriev I.V."/>
            <person name="Archibald J.M."/>
        </authorList>
    </citation>
    <scope>NUCLEOTIDE SEQUENCE</scope>
    <source>
        <strain evidence="2 4">CCMP2712</strain>
    </source>
</reference>
<dbReference type="HOGENOM" id="CLU_1100885_0_0_1"/>
<dbReference type="EnsemblProtists" id="EKX44406">
    <property type="protein sequence ID" value="EKX44406"/>
    <property type="gene ID" value="GUITHDRAFT_163544"/>
</dbReference>
<protein>
    <submittedName>
        <fullName evidence="2 3">Uncharacterized protein</fullName>
    </submittedName>
</protein>
<dbReference type="EMBL" id="JH993004">
    <property type="protein sequence ID" value="EKX44406.1"/>
    <property type="molecule type" value="Genomic_DNA"/>
</dbReference>
<proteinExistence type="predicted"/>
<evidence type="ECO:0000256" key="1">
    <source>
        <dbReference type="SAM" id="Phobius"/>
    </source>
</evidence>
<dbReference type="GeneID" id="17301176"/>
<keyword evidence="1" id="KW-1133">Transmembrane helix</keyword>
<dbReference type="RefSeq" id="XP_005831386.1">
    <property type="nucleotide sequence ID" value="XM_005831329.1"/>
</dbReference>
<keyword evidence="4" id="KW-1185">Reference proteome</keyword>
<accession>L1J7B5</accession>
<evidence type="ECO:0000313" key="4">
    <source>
        <dbReference type="Proteomes" id="UP000011087"/>
    </source>
</evidence>
<evidence type="ECO:0000313" key="2">
    <source>
        <dbReference type="EMBL" id="EKX44406.1"/>
    </source>
</evidence>
<keyword evidence="1" id="KW-0812">Transmembrane</keyword>
<feature type="non-terminal residue" evidence="2">
    <location>
        <position position="253"/>
    </location>
</feature>
<reference evidence="4" key="2">
    <citation type="submission" date="2012-11" db="EMBL/GenBank/DDBJ databases">
        <authorList>
            <person name="Kuo A."/>
            <person name="Curtis B.A."/>
            <person name="Tanifuji G."/>
            <person name="Burki F."/>
            <person name="Gruber A."/>
            <person name="Irimia M."/>
            <person name="Maruyama S."/>
            <person name="Arias M.C."/>
            <person name="Ball S.G."/>
            <person name="Gile G.H."/>
            <person name="Hirakawa Y."/>
            <person name="Hopkins J.F."/>
            <person name="Rensing S.A."/>
            <person name="Schmutz J."/>
            <person name="Symeonidi A."/>
            <person name="Elias M."/>
            <person name="Eveleigh R.J."/>
            <person name="Herman E.K."/>
            <person name="Klute M.J."/>
            <person name="Nakayama T."/>
            <person name="Obornik M."/>
            <person name="Reyes-Prieto A."/>
            <person name="Armbrust E.V."/>
            <person name="Aves S.J."/>
            <person name="Beiko R.G."/>
            <person name="Coutinho P."/>
            <person name="Dacks J.B."/>
            <person name="Durnford D.G."/>
            <person name="Fast N.M."/>
            <person name="Green B.R."/>
            <person name="Grisdale C."/>
            <person name="Hempe F."/>
            <person name="Henrissat B."/>
            <person name="Hoppner M.P."/>
            <person name="Ishida K.-I."/>
            <person name="Kim E."/>
            <person name="Koreny L."/>
            <person name="Kroth P.G."/>
            <person name="Liu Y."/>
            <person name="Malik S.-B."/>
            <person name="Maier U.G."/>
            <person name="McRose D."/>
            <person name="Mock T."/>
            <person name="Neilson J.A."/>
            <person name="Onodera N.T."/>
            <person name="Poole A.M."/>
            <person name="Pritham E.J."/>
            <person name="Richards T.A."/>
            <person name="Rocap G."/>
            <person name="Roy S.W."/>
            <person name="Sarai C."/>
            <person name="Schaack S."/>
            <person name="Shirato S."/>
            <person name="Slamovits C.H."/>
            <person name="Spencer D.F."/>
            <person name="Suzuki S."/>
            <person name="Worden A.Z."/>
            <person name="Zauner S."/>
            <person name="Barry K."/>
            <person name="Bell C."/>
            <person name="Bharti A.K."/>
            <person name="Crow J.A."/>
            <person name="Grimwood J."/>
            <person name="Kramer R."/>
            <person name="Lindquist E."/>
            <person name="Lucas S."/>
            <person name="Salamov A."/>
            <person name="McFadden G.I."/>
            <person name="Lane C.E."/>
            <person name="Keeling P.J."/>
            <person name="Gray M.W."/>
            <person name="Grigoriev I.V."/>
            <person name="Archibald J.M."/>
        </authorList>
    </citation>
    <scope>NUCLEOTIDE SEQUENCE</scope>
    <source>
        <strain evidence="4">CCMP2712</strain>
    </source>
</reference>
<feature type="transmembrane region" description="Helical" evidence="1">
    <location>
        <begin position="215"/>
        <end position="239"/>
    </location>
</feature>
<feature type="transmembrane region" description="Helical" evidence="1">
    <location>
        <begin position="20"/>
        <end position="41"/>
    </location>
</feature>
<organism evidence="2">
    <name type="scientific">Guillardia theta (strain CCMP2712)</name>
    <name type="common">Cryptophyte</name>
    <dbReference type="NCBI Taxonomy" id="905079"/>
    <lineage>
        <taxon>Eukaryota</taxon>
        <taxon>Cryptophyceae</taxon>
        <taxon>Pyrenomonadales</taxon>
        <taxon>Geminigeraceae</taxon>
        <taxon>Guillardia</taxon>
    </lineage>
</organism>
<dbReference type="AlphaFoldDB" id="L1J7B5"/>
<dbReference type="Proteomes" id="UP000011087">
    <property type="component" value="Unassembled WGS sequence"/>
</dbReference>